<sequence>MTKSFFSYSFFFSISLLLLFLVEASTTASARNVTSDDLRYNGCAPGDTIKECITAGIEDDEGGLEAVVRRILQQRRYLSYETLQKQPTCDGRIAGNCIGTINSRGSTCTYYQRCKRAV</sequence>
<protein>
    <submittedName>
        <fullName evidence="9">Protein RALF-like 27</fullName>
    </submittedName>
</protein>
<evidence type="ECO:0000256" key="3">
    <source>
        <dbReference type="ARBA" id="ARBA00022525"/>
    </source>
</evidence>
<dbReference type="InterPro" id="IPR039252">
    <property type="entry name" value="RALFL27"/>
</dbReference>
<keyword evidence="8" id="KW-1185">Reference proteome</keyword>
<accession>A0ABM0TFS4</accession>
<organism evidence="8 9">
    <name type="scientific">Camelina sativa</name>
    <name type="common">False flax</name>
    <name type="synonym">Myagrum sativum</name>
    <dbReference type="NCBI Taxonomy" id="90675"/>
    <lineage>
        <taxon>Eukaryota</taxon>
        <taxon>Viridiplantae</taxon>
        <taxon>Streptophyta</taxon>
        <taxon>Embryophyta</taxon>
        <taxon>Tracheophyta</taxon>
        <taxon>Spermatophyta</taxon>
        <taxon>Magnoliopsida</taxon>
        <taxon>eudicotyledons</taxon>
        <taxon>Gunneridae</taxon>
        <taxon>Pentapetalae</taxon>
        <taxon>rosids</taxon>
        <taxon>malvids</taxon>
        <taxon>Brassicales</taxon>
        <taxon>Brassicaceae</taxon>
        <taxon>Camelineae</taxon>
        <taxon>Camelina</taxon>
    </lineage>
</organism>
<name>A0ABM0TFS4_CAMSA</name>
<dbReference type="GeneID" id="104710806"/>
<comment type="similarity">
    <text evidence="2">Belongs to the plant rapid alkalinization factor (RALF) family.</text>
</comment>
<dbReference type="PANTHER" id="PTHR39112">
    <property type="entry name" value="PROTEIN RALF-LIKE 27-RELATED"/>
    <property type="match status" value="1"/>
</dbReference>
<dbReference type="Proteomes" id="UP000694864">
    <property type="component" value="Chromosome 9"/>
</dbReference>
<comment type="subcellular location">
    <subcellularLocation>
        <location evidence="1">Secreted</location>
    </subcellularLocation>
</comment>
<reference evidence="9" key="2">
    <citation type="submission" date="2025-08" db="UniProtKB">
        <authorList>
            <consortium name="RefSeq"/>
        </authorList>
    </citation>
    <scope>IDENTIFICATION</scope>
    <source>
        <tissue evidence="9">Leaf</tissue>
    </source>
</reference>
<gene>
    <name evidence="9" type="primary">LOC104710806</name>
</gene>
<dbReference type="PANTHER" id="PTHR39112:SF1">
    <property type="entry name" value="PROTEIN RALF-LIKE 27"/>
    <property type="match status" value="1"/>
</dbReference>
<evidence type="ECO:0000256" key="6">
    <source>
        <dbReference type="ARBA" id="ARBA00023157"/>
    </source>
</evidence>
<evidence type="ECO:0000256" key="4">
    <source>
        <dbReference type="ARBA" id="ARBA00022702"/>
    </source>
</evidence>
<keyword evidence="6" id="KW-1015">Disulfide bond</keyword>
<feature type="chain" id="PRO_5046410762" evidence="7">
    <location>
        <begin position="25"/>
        <end position="118"/>
    </location>
</feature>
<feature type="signal peptide" evidence="7">
    <location>
        <begin position="1"/>
        <end position="24"/>
    </location>
</feature>
<evidence type="ECO:0000313" key="8">
    <source>
        <dbReference type="Proteomes" id="UP000694864"/>
    </source>
</evidence>
<evidence type="ECO:0000256" key="5">
    <source>
        <dbReference type="ARBA" id="ARBA00022729"/>
    </source>
</evidence>
<dbReference type="RefSeq" id="XP_010425764.1">
    <property type="nucleotide sequence ID" value="XM_010427462.2"/>
</dbReference>
<dbReference type="InterPro" id="IPR008801">
    <property type="entry name" value="RALF"/>
</dbReference>
<proteinExistence type="inferred from homology"/>
<keyword evidence="5 7" id="KW-0732">Signal</keyword>
<keyword evidence="4" id="KW-0372">Hormone</keyword>
<reference evidence="8" key="1">
    <citation type="journal article" date="2014" name="Nat. Commun.">
        <title>The emerging biofuel crop Camelina sativa retains a highly undifferentiated hexaploid genome structure.</title>
        <authorList>
            <person name="Kagale S."/>
            <person name="Koh C."/>
            <person name="Nixon J."/>
            <person name="Bollina V."/>
            <person name="Clarke W.E."/>
            <person name="Tuteja R."/>
            <person name="Spillane C."/>
            <person name="Robinson S.J."/>
            <person name="Links M.G."/>
            <person name="Clarke C."/>
            <person name="Higgins E.E."/>
            <person name="Huebert T."/>
            <person name="Sharpe A.G."/>
            <person name="Parkin I.A."/>
        </authorList>
    </citation>
    <scope>NUCLEOTIDE SEQUENCE [LARGE SCALE GENOMIC DNA]</scope>
    <source>
        <strain evidence="8">cv. DH55</strain>
    </source>
</reference>
<evidence type="ECO:0000256" key="2">
    <source>
        <dbReference type="ARBA" id="ARBA00009178"/>
    </source>
</evidence>
<evidence type="ECO:0000256" key="1">
    <source>
        <dbReference type="ARBA" id="ARBA00004613"/>
    </source>
</evidence>
<evidence type="ECO:0000256" key="7">
    <source>
        <dbReference type="SAM" id="SignalP"/>
    </source>
</evidence>
<keyword evidence="3" id="KW-0964">Secreted</keyword>
<dbReference type="Pfam" id="PF05498">
    <property type="entry name" value="RALF"/>
    <property type="match status" value="1"/>
</dbReference>
<evidence type="ECO:0000313" key="9">
    <source>
        <dbReference type="RefSeq" id="XP_010425764.1"/>
    </source>
</evidence>